<dbReference type="InterPro" id="IPR014756">
    <property type="entry name" value="Ig_E-set"/>
</dbReference>
<name>A0A662ZH25_9GAMM</name>
<organism evidence="2 3">
    <name type="scientific">Ruminobacter amylophilus</name>
    <dbReference type="NCBI Taxonomy" id="867"/>
    <lineage>
        <taxon>Bacteria</taxon>
        <taxon>Pseudomonadati</taxon>
        <taxon>Pseudomonadota</taxon>
        <taxon>Gammaproteobacteria</taxon>
        <taxon>Aeromonadales</taxon>
        <taxon>Succinivibrionaceae</taxon>
        <taxon>Ruminobacter</taxon>
    </lineage>
</organism>
<reference evidence="2 3" key="1">
    <citation type="submission" date="2016-10" db="EMBL/GenBank/DDBJ databases">
        <authorList>
            <person name="Varghese N."/>
            <person name="Submissions S."/>
        </authorList>
    </citation>
    <scope>NUCLEOTIDE SEQUENCE [LARGE SCALE GENOMIC DNA]</scope>
    <source>
        <strain evidence="2 3">DSM 1361</strain>
    </source>
</reference>
<dbReference type="InterPro" id="IPR013783">
    <property type="entry name" value="Ig-like_fold"/>
</dbReference>
<evidence type="ECO:0008006" key="4">
    <source>
        <dbReference type="Google" id="ProtNLM"/>
    </source>
</evidence>
<proteinExistence type="predicted"/>
<keyword evidence="3" id="KW-1185">Reference proteome</keyword>
<protein>
    <recommendedName>
        <fullName evidence="4">1,4-alpha-glucan branching enzyme</fullName>
    </recommendedName>
</protein>
<evidence type="ECO:0000313" key="2">
    <source>
        <dbReference type="EMBL" id="SFP35732.1"/>
    </source>
</evidence>
<dbReference type="SUPFAM" id="SSF81296">
    <property type="entry name" value="E set domains"/>
    <property type="match status" value="1"/>
</dbReference>
<accession>A0A662ZH25</accession>
<sequence>MSVTVKEFKDKFKVAFKVSQEAAQNAKEIYLLCDFNAWEPVALTLNKNGTFTVNVDIAKDENLKKTYQYRYQYVMPDNSEKYDNDWDAQYYIPNPFNGDNSAFDIPEPSAEEAPVKAAAKPKAAKAKTTAKAPAKSAAKTTKTSTKKK</sequence>
<evidence type="ECO:0000256" key="1">
    <source>
        <dbReference type="SAM" id="MobiDB-lite"/>
    </source>
</evidence>
<dbReference type="Proteomes" id="UP000243745">
    <property type="component" value="Unassembled WGS sequence"/>
</dbReference>
<evidence type="ECO:0000313" key="3">
    <source>
        <dbReference type="Proteomes" id="UP000243745"/>
    </source>
</evidence>
<dbReference type="AlphaFoldDB" id="A0A662ZH25"/>
<dbReference type="RefSeq" id="WP_177178508.1">
    <property type="nucleotide sequence ID" value="NZ_FOXF01000017.1"/>
</dbReference>
<dbReference type="EMBL" id="FOXF01000017">
    <property type="protein sequence ID" value="SFP35732.1"/>
    <property type="molecule type" value="Genomic_DNA"/>
</dbReference>
<feature type="compositionally biased region" description="Low complexity" evidence="1">
    <location>
        <begin position="106"/>
        <end position="148"/>
    </location>
</feature>
<gene>
    <name evidence="2" type="ORF">SAMN02910344_01179</name>
</gene>
<dbReference type="Gene3D" id="2.60.40.10">
    <property type="entry name" value="Immunoglobulins"/>
    <property type="match status" value="1"/>
</dbReference>
<feature type="region of interest" description="Disordered" evidence="1">
    <location>
        <begin position="99"/>
        <end position="148"/>
    </location>
</feature>